<dbReference type="NCBIfam" id="TIGR03504">
    <property type="entry name" value="FimV_Cterm"/>
    <property type="match status" value="1"/>
</dbReference>
<dbReference type="AlphaFoldDB" id="A0A3D8JQ31"/>
<feature type="transmembrane region" description="Helical" evidence="2">
    <location>
        <begin position="87"/>
        <end position="109"/>
    </location>
</feature>
<evidence type="ECO:0000256" key="2">
    <source>
        <dbReference type="SAM" id="Phobius"/>
    </source>
</evidence>
<dbReference type="EMBL" id="QRGA01000022">
    <property type="protein sequence ID" value="RDU95117.1"/>
    <property type="molecule type" value="Genomic_DNA"/>
</dbReference>
<evidence type="ECO:0000313" key="3">
    <source>
        <dbReference type="EMBL" id="RDU95117.1"/>
    </source>
</evidence>
<sequence length="527" mass="52905">MSSLQQLLTLKNRVLMELQRHGVGAPQAAHPGAAGSAPAGASASGFAAAPASGPAAVPAPGKSRAAAAANQRFVGASGSGFDLSRNVFPIVGAVVAAIVAALLVVLVALGVSRRRQAAPAAGATGAAGGSAAGVASSARSDEPAQPAAAPAQTADDPIAAEFLAVLARNPTSKRALMGLAAHYAERKNVQGFDEIAQRIYRLTGGRGPNWTHVASIGRQLDPHNSLYALEAGEADELVLSPGEDAGASAVPPSETSHPEPQAEAAAPRAAEVPPDVPPVPQPAPLHETPPAADASHVAHRSAAEEAPGEEVPPDHPGSHEPAALSEQGDGTLPPEAIAALDGLDIGLPPRVGPAGESPAYPPEAELGEPEPAWEEGPAAESAAGTEKSAHDVPSPGASTEHAEESEKGVREAHDAHEANAAPAAPAVSGLGAAPVGRLNLSFDLDLPGAHAREGKDGGEQSDIAPVPQFTPEQLARIARNKLELAAEYIALGDLGGARTLIHEVIESNDTATHDEAHAMLATLAPLS</sequence>
<feature type="region of interest" description="Disordered" evidence="1">
    <location>
        <begin position="119"/>
        <end position="153"/>
    </location>
</feature>
<accession>A0A3D8JQ31</accession>
<dbReference type="Gene3D" id="1.20.58.2200">
    <property type="match status" value="1"/>
</dbReference>
<evidence type="ECO:0000256" key="1">
    <source>
        <dbReference type="SAM" id="MobiDB-lite"/>
    </source>
</evidence>
<evidence type="ECO:0000313" key="4">
    <source>
        <dbReference type="Proteomes" id="UP000256838"/>
    </source>
</evidence>
<feature type="compositionally biased region" description="Basic and acidic residues" evidence="1">
    <location>
        <begin position="400"/>
        <end position="417"/>
    </location>
</feature>
<feature type="compositionally biased region" description="Pro residues" evidence="1">
    <location>
        <begin position="274"/>
        <end position="283"/>
    </location>
</feature>
<evidence type="ECO:0008006" key="5">
    <source>
        <dbReference type="Google" id="ProtNLM"/>
    </source>
</evidence>
<feature type="compositionally biased region" description="Low complexity" evidence="1">
    <location>
        <begin position="132"/>
        <end position="153"/>
    </location>
</feature>
<proteinExistence type="predicted"/>
<feature type="region of interest" description="Disordered" evidence="1">
    <location>
        <begin position="449"/>
        <end position="468"/>
    </location>
</feature>
<organism evidence="3 4">
    <name type="scientific">Trinickia dinghuensis</name>
    <dbReference type="NCBI Taxonomy" id="2291023"/>
    <lineage>
        <taxon>Bacteria</taxon>
        <taxon>Pseudomonadati</taxon>
        <taxon>Pseudomonadota</taxon>
        <taxon>Betaproteobacteria</taxon>
        <taxon>Burkholderiales</taxon>
        <taxon>Burkholderiaceae</taxon>
        <taxon>Trinickia</taxon>
    </lineage>
</organism>
<gene>
    <name evidence="3" type="ORF">DWV00_30510</name>
</gene>
<dbReference type="InterPro" id="IPR020011">
    <property type="entry name" value="FimV_C"/>
</dbReference>
<dbReference type="InterPro" id="IPR038440">
    <property type="entry name" value="FimV_C_sf"/>
</dbReference>
<keyword evidence="2" id="KW-0812">Transmembrane</keyword>
<feature type="compositionally biased region" description="Low complexity" evidence="1">
    <location>
        <begin position="258"/>
        <end position="273"/>
    </location>
</feature>
<dbReference type="Proteomes" id="UP000256838">
    <property type="component" value="Unassembled WGS sequence"/>
</dbReference>
<name>A0A3D8JQ31_9BURK</name>
<keyword evidence="2" id="KW-1133">Transmembrane helix</keyword>
<reference evidence="3 4" key="1">
    <citation type="submission" date="2018-08" db="EMBL/GenBank/DDBJ databases">
        <title>Paraburkholderia sp. DHOM06 isolated from forest soil.</title>
        <authorList>
            <person name="Gao Z.-H."/>
            <person name="Qiu L.-H."/>
        </authorList>
    </citation>
    <scope>NUCLEOTIDE SEQUENCE [LARGE SCALE GENOMIC DNA]</scope>
    <source>
        <strain evidence="3 4">DHOM06</strain>
    </source>
</reference>
<protein>
    <recommendedName>
        <fullName evidence="5">Fimbrial protein FimV</fullName>
    </recommendedName>
</protein>
<comment type="caution">
    <text evidence="3">The sequence shown here is derived from an EMBL/GenBank/DDBJ whole genome shotgun (WGS) entry which is preliminary data.</text>
</comment>
<keyword evidence="2" id="KW-0472">Membrane</keyword>
<feature type="region of interest" description="Disordered" evidence="1">
    <location>
        <begin position="242"/>
        <end position="424"/>
    </location>
</feature>
<keyword evidence="4" id="KW-1185">Reference proteome</keyword>
<feature type="compositionally biased region" description="Low complexity" evidence="1">
    <location>
        <begin position="374"/>
        <end position="384"/>
    </location>
</feature>